<reference evidence="2" key="1">
    <citation type="journal article" date="2014" name="Front. Microbiol.">
        <title>High frequency of phylogenetically diverse reductive dehalogenase-homologous genes in deep subseafloor sedimentary metagenomes.</title>
        <authorList>
            <person name="Kawai M."/>
            <person name="Futagami T."/>
            <person name="Toyoda A."/>
            <person name="Takaki Y."/>
            <person name="Nishi S."/>
            <person name="Hori S."/>
            <person name="Arai W."/>
            <person name="Tsubouchi T."/>
            <person name="Morono Y."/>
            <person name="Uchiyama I."/>
            <person name="Ito T."/>
            <person name="Fujiyama A."/>
            <person name="Inagaki F."/>
            <person name="Takami H."/>
        </authorList>
    </citation>
    <scope>NUCLEOTIDE SEQUENCE</scope>
    <source>
        <strain evidence="2">Expedition CK06-06</strain>
    </source>
</reference>
<comment type="caution">
    <text evidence="2">The sequence shown here is derived from an EMBL/GenBank/DDBJ whole genome shotgun (WGS) entry which is preliminary data.</text>
</comment>
<dbReference type="Pfam" id="PF09843">
    <property type="entry name" value="DUF2070"/>
    <property type="match status" value="1"/>
</dbReference>
<dbReference type="AlphaFoldDB" id="X1GM87"/>
<feature type="non-terminal residue" evidence="2">
    <location>
        <position position="235"/>
    </location>
</feature>
<dbReference type="EMBL" id="BARU01012576">
    <property type="protein sequence ID" value="GAH42754.1"/>
    <property type="molecule type" value="Genomic_DNA"/>
</dbReference>
<proteinExistence type="predicted"/>
<feature type="domain" description="DUF2070" evidence="1">
    <location>
        <begin position="13"/>
        <end position="221"/>
    </location>
</feature>
<evidence type="ECO:0000259" key="1">
    <source>
        <dbReference type="Pfam" id="PF09843"/>
    </source>
</evidence>
<gene>
    <name evidence="2" type="ORF">S03H2_23120</name>
</gene>
<protein>
    <recommendedName>
        <fullName evidence="1">DUF2070 domain-containing protein</fullName>
    </recommendedName>
</protein>
<name>X1GM87_9ZZZZ</name>
<dbReference type="InterPro" id="IPR019204">
    <property type="entry name" value="DUF2070_membrane"/>
</dbReference>
<organism evidence="2">
    <name type="scientific">marine sediment metagenome</name>
    <dbReference type="NCBI Taxonomy" id="412755"/>
    <lineage>
        <taxon>unclassified sequences</taxon>
        <taxon>metagenomes</taxon>
        <taxon>ecological metagenomes</taxon>
    </lineage>
</organism>
<sequence>FAIPYARSMARVSNIYRQATGIGGYPFIRAFVLSMLTEGNDDLLEGIFDKIGVNSNVFIQYLAIRSKATQKIKGLFVVPHVHFGPFKTCGSSDLPAHIYETFSKIPGTTVYHTTNDHSQNLTSQKELDKVLSKIKSDVKYIEEDNKRGWIEEINATTRSMSNSAKLIGIEINKVAIMFLTRHPLPSDDIHAEIGSEIRKIAKAKGYREAIIIDSHNSIIKDEVLIRNKSIEAKDL</sequence>
<evidence type="ECO:0000313" key="2">
    <source>
        <dbReference type="EMBL" id="GAH42754.1"/>
    </source>
</evidence>
<feature type="non-terminal residue" evidence="2">
    <location>
        <position position="1"/>
    </location>
</feature>
<accession>X1GM87</accession>